<proteinExistence type="predicted"/>
<organism evidence="1 2">
    <name type="scientific">Symbiodinium pilosum</name>
    <name type="common">Dinoflagellate</name>
    <dbReference type="NCBI Taxonomy" id="2952"/>
    <lineage>
        <taxon>Eukaryota</taxon>
        <taxon>Sar</taxon>
        <taxon>Alveolata</taxon>
        <taxon>Dinophyceae</taxon>
        <taxon>Suessiales</taxon>
        <taxon>Symbiodiniaceae</taxon>
        <taxon>Symbiodinium</taxon>
    </lineage>
</organism>
<evidence type="ECO:0000313" key="1">
    <source>
        <dbReference type="EMBL" id="CAE7630254.1"/>
    </source>
</evidence>
<dbReference type="EMBL" id="CAJNIZ010042637">
    <property type="protein sequence ID" value="CAE7630254.1"/>
    <property type="molecule type" value="Genomic_DNA"/>
</dbReference>
<evidence type="ECO:0008006" key="3">
    <source>
        <dbReference type="Google" id="ProtNLM"/>
    </source>
</evidence>
<keyword evidence="2" id="KW-1185">Reference proteome</keyword>
<evidence type="ECO:0000313" key="2">
    <source>
        <dbReference type="Proteomes" id="UP000649617"/>
    </source>
</evidence>
<accession>A0A812VBG2</accession>
<reference evidence="1" key="1">
    <citation type="submission" date="2021-02" db="EMBL/GenBank/DDBJ databases">
        <authorList>
            <person name="Dougan E. K."/>
            <person name="Rhodes N."/>
            <person name="Thang M."/>
            <person name="Chan C."/>
        </authorList>
    </citation>
    <scope>NUCLEOTIDE SEQUENCE</scope>
</reference>
<gene>
    <name evidence="1" type="ORF">SPIL2461_LOCUS16523</name>
</gene>
<comment type="caution">
    <text evidence="1">The sequence shown here is derived from an EMBL/GenBank/DDBJ whole genome shotgun (WGS) entry which is preliminary data.</text>
</comment>
<dbReference type="AlphaFoldDB" id="A0A812VBG2"/>
<name>A0A812VBG2_SYMPI</name>
<sequence>MEPIDVDDLELCSLPAPKRQRTGHWQLTTSRSVIDLDSGLQEALRARPGESDEAFASRLHQSWQEEVEQEQRRVAHDCALAKQLHQAWIKGSQDVQPQHSLCAGPANLAALVGLPTWATPMAPEVPELSSHCVELGDVRVFGTKREPFLHVRNVDGQFGLLLAGRVLNELRCKGLCLSLPEGRVRNGIVVQKHLHHRTANPWHTGIRVLHDLADSIRCDLARSHACQVPDLRRAHRGWSDTEVMVSGPGFKLKRHTDLQPAGSLLFIFSIGLASNSQAWPGGVLKEVRLESGDLMILDGRRTAHAVPCLVPRSSPFPKCPWLATRRLVVLVRERPPG</sequence>
<protein>
    <recommendedName>
        <fullName evidence="3">Alpha-ketoglutarate-dependent dioxygenase AlkB-like domain-containing protein</fullName>
    </recommendedName>
</protein>
<dbReference type="OrthoDB" id="411006at2759"/>
<dbReference type="Proteomes" id="UP000649617">
    <property type="component" value="Unassembled WGS sequence"/>
</dbReference>